<dbReference type="EMBL" id="VHSF01000003">
    <property type="protein sequence ID" value="TRO64509.1"/>
    <property type="molecule type" value="Genomic_DNA"/>
</dbReference>
<dbReference type="OrthoDB" id="1437689at2"/>
<dbReference type="AlphaFoldDB" id="A0A550I0K2"/>
<protein>
    <submittedName>
        <fullName evidence="1">Uncharacterized protein</fullName>
    </submittedName>
</protein>
<evidence type="ECO:0000313" key="1">
    <source>
        <dbReference type="EMBL" id="TRO64509.1"/>
    </source>
</evidence>
<dbReference type="RefSeq" id="WP_143411702.1">
    <property type="nucleotide sequence ID" value="NZ_VHSF01000003.1"/>
</dbReference>
<proteinExistence type="predicted"/>
<comment type="caution">
    <text evidence="1">The sequence shown here is derived from an EMBL/GenBank/DDBJ whole genome shotgun (WGS) entry which is preliminary data.</text>
</comment>
<evidence type="ECO:0000313" key="2">
    <source>
        <dbReference type="Proteomes" id="UP000315131"/>
    </source>
</evidence>
<reference evidence="1 2" key="1">
    <citation type="submission" date="2019-06" db="EMBL/GenBank/DDBJ databases">
        <title>Gramella sabulilitoris sp. nov., isolated from a marine sand.</title>
        <authorList>
            <person name="Yoon J.-H."/>
        </authorList>
    </citation>
    <scope>NUCLEOTIDE SEQUENCE [LARGE SCALE GENOMIC DNA]</scope>
    <source>
        <strain evidence="1 2">HSMS-1</strain>
    </source>
</reference>
<dbReference type="Proteomes" id="UP000315131">
    <property type="component" value="Unassembled WGS sequence"/>
</dbReference>
<name>A0A550I0K2_9FLAO</name>
<organism evidence="1 2">
    <name type="scientific">Christiangramia sabulilitoris</name>
    <dbReference type="NCBI Taxonomy" id="2583991"/>
    <lineage>
        <taxon>Bacteria</taxon>
        <taxon>Pseudomonadati</taxon>
        <taxon>Bacteroidota</taxon>
        <taxon>Flavobacteriia</taxon>
        <taxon>Flavobacteriales</taxon>
        <taxon>Flavobacteriaceae</taxon>
        <taxon>Christiangramia</taxon>
    </lineage>
</organism>
<gene>
    <name evidence="1" type="ORF">FGM01_13550</name>
</gene>
<keyword evidence="2" id="KW-1185">Reference proteome</keyword>
<sequence length="320" mass="36547">MYAVSKFKKSLLVLSIFIVPLISCKNDKENNPNQKEDSIQANNTENIIEVVTNEMDFQIPSRLKSGWTTFRYINKSSETHFFIFEKMPEGITIDNYNNELVPPFKAAFNHLINDEVEEAMKEFEKVPAWWNDVKLGGGVGLISPKSVAESTIYMHPGTYVMECYVRMPNGMPHAFYGMIKEIQVTEETNDIQEPSYDHQISISSEEGITFQDSIKAGNYQLAINFKDQKQYETLLGHDVNLVRLTSISKLDTLGKWINAANIKAFRTPIPEGLTFLGGVEDLEEGETGYFKTQLKQGTYVLISEIPNVIDRKMYKTFKVY</sequence>
<accession>A0A550I0K2</accession>